<keyword evidence="1" id="KW-0805">Transcription regulation</keyword>
<dbReference type="Pfam" id="PF13407">
    <property type="entry name" value="Peripla_BP_4"/>
    <property type="match status" value="1"/>
</dbReference>
<evidence type="ECO:0000313" key="6">
    <source>
        <dbReference type="Proteomes" id="UP000345637"/>
    </source>
</evidence>
<organism evidence="5 6">
    <name type="scientific">Raoultella planticola</name>
    <name type="common">Klebsiella planticola</name>
    <dbReference type="NCBI Taxonomy" id="575"/>
    <lineage>
        <taxon>Bacteria</taxon>
        <taxon>Pseudomonadati</taxon>
        <taxon>Pseudomonadota</taxon>
        <taxon>Gammaproteobacteria</taxon>
        <taxon>Enterobacterales</taxon>
        <taxon>Enterobacteriaceae</taxon>
        <taxon>Klebsiella/Raoultella group</taxon>
        <taxon>Raoultella</taxon>
    </lineage>
</organism>
<dbReference type="PANTHER" id="PTHR30146:SF109">
    <property type="entry name" value="HTH-TYPE TRANSCRIPTIONAL REGULATOR GALS"/>
    <property type="match status" value="1"/>
</dbReference>
<dbReference type="AlphaFoldDB" id="A0A485AMQ3"/>
<protein>
    <submittedName>
        <fullName evidence="5">D-fructose-responsive transcription factor</fullName>
    </submittedName>
</protein>
<accession>A0A485AMQ3</accession>
<name>A0A485AMQ3_RAOPL</name>
<evidence type="ECO:0000259" key="4">
    <source>
        <dbReference type="Pfam" id="PF13407"/>
    </source>
</evidence>
<sequence>MVATGATNPDKITELCQQAGVPTVNLDLPGTLAPSVISDNYAGARALTDKILDNSARRHGRLAPLTFVGGRSSDHNTLERLRGFRDAHQARGLSVPDENVLAPGYSKGKVEACMQARFSTPEEHLQGLFVNSTISLEGVVRWLAQLGLTGTEQPPMGCFDWDPFVYLLGHDIDMVQQNVPAMLEAVFSIIDAGEARQQLVEIPPLLIGSREHL</sequence>
<keyword evidence="2" id="KW-0238">DNA-binding</keyword>
<proteinExistence type="predicted"/>
<keyword evidence="3" id="KW-0804">Transcription</keyword>
<evidence type="ECO:0000313" key="5">
    <source>
        <dbReference type="EMBL" id="VFS57679.1"/>
    </source>
</evidence>
<dbReference type="GO" id="GO:0055085">
    <property type="term" value="P:transmembrane transport"/>
    <property type="evidence" value="ECO:0007669"/>
    <property type="project" value="UniProtKB-ARBA"/>
</dbReference>
<dbReference type="Proteomes" id="UP000345637">
    <property type="component" value="Unassembled WGS sequence"/>
</dbReference>
<evidence type="ECO:0000256" key="2">
    <source>
        <dbReference type="ARBA" id="ARBA00023125"/>
    </source>
</evidence>
<gene>
    <name evidence="5" type="ORF">NCTC12998_00594</name>
</gene>
<dbReference type="SUPFAM" id="SSF53822">
    <property type="entry name" value="Periplasmic binding protein-like I"/>
    <property type="match status" value="1"/>
</dbReference>
<evidence type="ECO:0000256" key="3">
    <source>
        <dbReference type="ARBA" id="ARBA00023163"/>
    </source>
</evidence>
<dbReference type="Gene3D" id="3.40.50.2300">
    <property type="match status" value="1"/>
</dbReference>
<evidence type="ECO:0000256" key="1">
    <source>
        <dbReference type="ARBA" id="ARBA00023015"/>
    </source>
</evidence>
<reference evidence="5 6" key="1">
    <citation type="submission" date="2019-03" db="EMBL/GenBank/DDBJ databases">
        <authorList>
            <consortium name="Pathogen Informatics"/>
        </authorList>
    </citation>
    <scope>NUCLEOTIDE SEQUENCE [LARGE SCALE GENOMIC DNA]</scope>
    <source>
        <strain evidence="5 6">NCTC12998</strain>
    </source>
</reference>
<feature type="domain" description="Periplasmic binding protein" evidence="4">
    <location>
        <begin position="8"/>
        <end position="158"/>
    </location>
</feature>
<dbReference type="InterPro" id="IPR025997">
    <property type="entry name" value="SBP_2_dom"/>
</dbReference>
<dbReference type="GO" id="GO:0000976">
    <property type="term" value="F:transcription cis-regulatory region binding"/>
    <property type="evidence" value="ECO:0007669"/>
    <property type="project" value="TreeGrafter"/>
</dbReference>
<dbReference type="GO" id="GO:0003700">
    <property type="term" value="F:DNA-binding transcription factor activity"/>
    <property type="evidence" value="ECO:0007669"/>
    <property type="project" value="TreeGrafter"/>
</dbReference>
<dbReference type="InterPro" id="IPR028082">
    <property type="entry name" value="Peripla_BP_I"/>
</dbReference>
<dbReference type="EMBL" id="CAADJE010000010">
    <property type="protein sequence ID" value="VFS57679.1"/>
    <property type="molecule type" value="Genomic_DNA"/>
</dbReference>
<dbReference type="PANTHER" id="PTHR30146">
    <property type="entry name" value="LACI-RELATED TRANSCRIPTIONAL REPRESSOR"/>
    <property type="match status" value="1"/>
</dbReference>